<dbReference type="Proteomes" id="UP001139516">
    <property type="component" value="Unassembled WGS sequence"/>
</dbReference>
<keyword evidence="1" id="KW-0812">Transmembrane</keyword>
<dbReference type="EMBL" id="JALPRX010000002">
    <property type="protein sequence ID" value="MCK8782909.1"/>
    <property type="molecule type" value="Genomic_DNA"/>
</dbReference>
<gene>
    <name evidence="2" type="ORF">M0638_00755</name>
</gene>
<protein>
    <submittedName>
        <fullName evidence="2">Uncharacterized protein</fullName>
    </submittedName>
</protein>
<evidence type="ECO:0000313" key="3">
    <source>
        <dbReference type="Proteomes" id="UP001139516"/>
    </source>
</evidence>
<feature type="transmembrane region" description="Helical" evidence="1">
    <location>
        <begin position="58"/>
        <end position="83"/>
    </location>
</feature>
<accession>A0A9X2BUC5</accession>
<organism evidence="2 3">
    <name type="scientific">Roseomonas acroporae</name>
    <dbReference type="NCBI Taxonomy" id="2937791"/>
    <lineage>
        <taxon>Bacteria</taxon>
        <taxon>Pseudomonadati</taxon>
        <taxon>Pseudomonadota</taxon>
        <taxon>Alphaproteobacteria</taxon>
        <taxon>Acetobacterales</taxon>
        <taxon>Roseomonadaceae</taxon>
        <taxon>Roseomonas</taxon>
    </lineage>
</organism>
<keyword evidence="3" id="KW-1185">Reference proteome</keyword>
<dbReference type="RefSeq" id="WP_248665039.1">
    <property type="nucleotide sequence ID" value="NZ_JALPRX010000002.1"/>
</dbReference>
<name>A0A9X2BUC5_9PROT</name>
<comment type="caution">
    <text evidence="2">The sequence shown here is derived from an EMBL/GenBank/DDBJ whole genome shotgun (WGS) entry which is preliminary data.</text>
</comment>
<dbReference type="AlphaFoldDB" id="A0A9X2BUC5"/>
<keyword evidence="1" id="KW-0472">Membrane</keyword>
<evidence type="ECO:0000313" key="2">
    <source>
        <dbReference type="EMBL" id="MCK8782909.1"/>
    </source>
</evidence>
<evidence type="ECO:0000256" key="1">
    <source>
        <dbReference type="SAM" id="Phobius"/>
    </source>
</evidence>
<keyword evidence="1" id="KW-1133">Transmembrane helix</keyword>
<sequence>MPARLLGVFLVVVAAVIAWRGGGGLRLGRFLSATAPTGLAETQDWVTRHLGATAWDGVFVPLLGTPAWLAPLVLGLLFLLLAARR</sequence>
<proteinExistence type="predicted"/>
<reference evidence="2" key="1">
    <citation type="submission" date="2022-04" db="EMBL/GenBank/DDBJ databases">
        <title>Roseomonas acroporae sp. nov., isolated from coral Acropora digitifera.</title>
        <authorList>
            <person name="Sun H."/>
        </authorList>
    </citation>
    <scope>NUCLEOTIDE SEQUENCE</scope>
    <source>
        <strain evidence="2">NAR14</strain>
    </source>
</reference>